<dbReference type="PANTHER" id="PTHR23088">
    <property type="entry name" value="NITRILASE-RELATED"/>
    <property type="match status" value="1"/>
</dbReference>
<dbReference type="InterPro" id="IPR036526">
    <property type="entry name" value="C-N_Hydrolase_sf"/>
</dbReference>
<feature type="domain" description="CN hydrolase" evidence="2">
    <location>
        <begin position="8"/>
        <end position="252"/>
    </location>
</feature>
<dbReference type="RefSeq" id="WP_132880123.1">
    <property type="nucleotide sequence ID" value="NZ_SLXQ01000016.1"/>
</dbReference>
<reference evidence="3 4" key="1">
    <citation type="submission" date="2019-03" db="EMBL/GenBank/DDBJ databases">
        <title>Genomic Encyclopedia of Type Strains, Phase IV (KMG-IV): sequencing the most valuable type-strain genomes for metagenomic binning, comparative biology and taxonomic classification.</title>
        <authorList>
            <person name="Goeker M."/>
        </authorList>
    </citation>
    <scope>NUCLEOTIDE SEQUENCE [LARGE SCALE GENOMIC DNA]</scope>
    <source>
        <strain evidence="3 4">DSM 45765</strain>
    </source>
</reference>
<dbReference type="PANTHER" id="PTHR23088:SF27">
    <property type="entry name" value="DEAMINATED GLUTATHIONE AMIDASE"/>
    <property type="match status" value="1"/>
</dbReference>
<dbReference type="PROSITE" id="PS01227">
    <property type="entry name" value="UPF0012"/>
    <property type="match status" value="1"/>
</dbReference>
<dbReference type="InterPro" id="IPR003010">
    <property type="entry name" value="C-N_Hydrolase"/>
</dbReference>
<evidence type="ECO:0000259" key="2">
    <source>
        <dbReference type="PROSITE" id="PS50263"/>
    </source>
</evidence>
<keyword evidence="3" id="KW-0378">Hydrolase</keyword>
<dbReference type="Proteomes" id="UP000294911">
    <property type="component" value="Unassembled WGS sequence"/>
</dbReference>
<dbReference type="CDD" id="cd07581">
    <property type="entry name" value="nitrilase_3"/>
    <property type="match status" value="1"/>
</dbReference>
<dbReference type="GO" id="GO:0016787">
    <property type="term" value="F:hydrolase activity"/>
    <property type="evidence" value="ECO:0007669"/>
    <property type="project" value="UniProtKB-KW"/>
</dbReference>
<dbReference type="PROSITE" id="PS50263">
    <property type="entry name" value="CN_HYDROLASE"/>
    <property type="match status" value="1"/>
</dbReference>
<gene>
    <name evidence="3" type="ORF">EV191_11697</name>
</gene>
<evidence type="ECO:0000313" key="4">
    <source>
        <dbReference type="Proteomes" id="UP000294911"/>
    </source>
</evidence>
<name>A0A4R2QB13_9PSEU</name>
<dbReference type="AlphaFoldDB" id="A0A4R2QB13"/>
<dbReference type="OrthoDB" id="9811121at2"/>
<evidence type="ECO:0000313" key="3">
    <source>
        <dbReference type="EMBL" id="TCP45454.1"/>
    </source>
</evidence>
<sequence>MTETAQSVRIGVCQITSGTDPEANLALLGDGVRQAAESGARVVVFPEATMCRFGVPLGDIAEPLDGAWASAARDIAETHGVRLVAGMFTPTEDGRVYNTLLVTGLGEHRGYDKIHLYDAFGFAESRTVAAGAELVTTSVDGVTLGVATCYDVRFPEQFRALADRGASAVLLPTSWGAGEGKREQWELLVRARGLDSGCWVIGCGQADPRASGIEPSGTAPTGIGFSTIADPFGRVHAQLGAAPNVLVADIDTAVAERARETIAVLANRRL</sequence>
<accession>A0A4R2QB13</accession>
<comment type="similarity">
    <text evidence="1">Belongs to the carbon-nitrogen hydrolase superfamily. NIT1/NIT2 family.</text>
</comment>
<comment type="caution">
    <text evidence="3">The sequence shown here is derived from an EMBL/GenBank/DDBJ whole genome shotgun (WGS) entry which is preliminary data.</text>
</comment>
<protein>
    <submittedName>
        <fullName evidence="3">Putative amidohydrolase</fullName>
    </submittedName>
</protein>
<dbReference type="EMBL" id="SLXQ01000016">
    <property type="protein sequence ID" value="TCP45454.1"/>
    <property type="molecule type" value="Genomic_DNA"/>
</dbReference>
<dbReference type="InterPro" id="IPR001110">
    <property type="entry name" value="UPF0012_CS"/>
</dbReference>
<dbReference type="Pfam" id="PF00795">
    <property type="entry name" value="CN_hydrolase"/>
    <property type="match status" value="1"/>
</dbReference>
<dbReference type="Gene3D" id="3.60.110.10">
    <property type="entry name" value="Carbon-nitrogen hydrolase"/>
    <property type="match status" value="1"/>
</dbReference>
<evidence type="ECO:0000256" key="1">
    <source>
        <dbReference type="ARBA" id="ARBA00010613"/>
    </source>
</evidence>
<keyword evidence="4" id="KW-1185">Reference proteome</keyword>
<dbReference type="SUPFAM" id="SSF56317">
    <property type="entry name" value="Carbon-nitrogen hydrolase"/>
    <property type="match status" value="1"/>
</dbReference>
<proteinExistence type="inferred from homology"/>
<organism evidence="3 4">
    <name type="scientific">Tamaricihabitans halophyticus</name>
    <dbReference type="NCBI Taxonomy" id="1262583"/>
    <lineage>
        <taxon>Bacteria</taxon>
        <taxon>Bacillati</taxon>
        <taxon>Actinomycetota</taxon>
        <taxon>Actinomycetes</taxon>
        <taxon>Pseudonocardiales</taxon>
        <taxon>Pseudonocardiaceae</taxon>
        <taxon>Tamaricihabitans</taxon>
    </lineage>
</organism>